<evidence type="ECO:0000313" key="3">
    <source>
        <dbReference type="Proteomes" id="UP000242792"/>
    </source>
</evidence>
<accession>A0A1V0BH67</accession>
<evidence type="ECO:0000313" key="2">
    <source>
        <dbReference type="EMBL" id="AQZ99275.1"/>
    </source>
</evidence>
<dbReference type="EMBL" id="CP020121">
    <property type="protein sequence ID" value="AQZ99275.1"/>
    <property type="molecule type" value="Genomic_DNA"/>
</dbReference>
<feature type="transmembrane region" description="Helical" evidence="1">
    <location>
        <begin position="54"/>
        <end position="74"/>
    </location>
</feature>
<feature type="transmembrane region" description="Helical" evidence="1">
    <location>
        <begin position="7"/>
        <end position="24"/>
    </location>
</feature>
<evidence type="ECO:0000256" key="1">
    <source>
        <dbReference type="SAM" id="Phobius"/>
    </source>
</evidence>
<dbReference type="Proteomes" id="UP000242792">
    <property type="component" value="Chromosome"/>
</dbReference>
<dbReference type="AlphaFoldDB" id="A0A1V0BH67"/>
<keyword evidence="1" id="KW-1133">Transmembrane helix</keyword>
<sequence>MSQFFTAVGAAMLIFCAIWGYSWLEVWRDPKGELADFYARHPRTKAWVSLANRLWIPTLVVGLIFVVMGVMMGGKS</sequence>
<dbReference type="GeneID" id="83040517"/>
<protein>
    <submittedName>
        <fullName evidence="2">Uncharacterized protein</fullName>
    </submittedName>
</protein>
<dbReference type="KEGG" id="cke:B5M06_14455"/>
<dbReference type="RefSeq" id="WP_058879662.1">
    <property type="nucleotide sequence ID" value="NZ_CP020121.1"/>
</dbReference>
<reference evidence="2 3" key="1">
    <citation type="submission" date="2017-03" db="EMBL/GenBank/DDBJ databases">
        <title>Rapid Whole Genome Sequencing of Comamonas kerstersii Causing Continuous ambulatory Peritoneal Dialysis-Associated Peritonitis.</title>
        <authorList>
            <person name="Zheng B."/>
        </authorList>
    </citation>
    <scope>NUCLEOTIDE SEQUENCE [LARGE SCALE GENOMIC DNA]</scope>
    <source>
        <strain evidence="2 3">8943</strain>
    </source>
</reference>
<keyword evidence="1" id="KW-0812">Transmembrane</keyword>
<keyword evidence="1" id="KW-0472">Membrane</keyword>
<organism evidence="2 3">
    <name type="scientific">Comamonas kerstersii</name>
    <dbReference type="NCBI Taxonomy" id="225992"/>
    <lineage>
        <taxon>Bacteria</taxon>
        <taxon>Pseudomonadati</taxon>
        <taxon>Pseudomonadota</taxon>
        <taxon>Betaproteobacteria</taxon>
        <taxon>Burkholderiales</taxon>
        <taxon>Comamonadaceae</taxon>
        <taxon>Comamonas</taxon>
    </lineage>
</organism>
<gene>
    <name evidence="2" type="ORF">B5M06_14455</name>
</gene>
<name>A0A1V0BH67_9BURK</name>
<proteinExistence type="predicted"/>